<feature type="domain" description="HTH tetR-type" evidence="3">
    <location>
        <begin position="1"/>
        <end position="61"/>
    </location>
</feature>
<dbReference type="InterPro" id="IPR009057">
    <property type="entry name" value="Homeodomain-like_sf"/>
</dbReference>
<dbReference type="STRING" id="1123071.SAMN02745181_1466"/>
<dbReference type="RefSeq" id="WP_143158830.1">
    <property type="nucleotide sequence ID" value="NZ_FQYR01000003.1"/>
</dbReference>
<dbReference type="InterPro" id="IPR023772">
    <property type="entry name" value="DNA-bd_HTH_TetR-type_CS"/>
</dbReference>
<dbReference type="InParanoid" id="A0A1M6HGB6"/>
<dbReference type="OrthoDB" id="9789566at2"/>
<dbReference type="InterPro" id="IPR041586">
    <property type="entry name" value="PsrA_TetR_C"/>
</dbReference>
<protein>
    <submittedName>
        <fullName evidence="4">Transcriptional regulator, TetR family</fullName>
    </submittedName>
</protein>
<accession>A0A1M6HGB6</accession>
<dbReference type="PRINTS" id="PR00455">
    <property type="entry name" value="HTHTETR"/>
</dbReference>
<keyword evidence="1 2" id="KW-0238">DNA-binding</keyword>
<dbReference type="Pfam" id="PF00440">
    <property type="entry name" value="TetR_N"/>
    <property type="match status" value="1"/>
</dbReference>
<feature type="DNA-binding region" description="H-T-H motif" evidence="2">
    <location>
        <begin position="24"/>
        <end position="43"/>
    </location>
</feature>
<dbReference type="PANTHER" id="PTHR30055">
    <property type="entry name" value="HTH-TYPE TRANSCRIPTIONAL REGULATOR RUTR"/>
    <property type="match status" value="1"/>
</dbReference>
<dbReference type="GO" id="GO:0000976">
    <property type="term" value="F:transcription cis-regulatory region binding"/>
    <property type="evidence" value="ECO:0007669"/>
    <property type="project" value="TreeGrafter"/>
</dbReference>
<gene>
    <name evidence="4" type="ORF">SAMN02745181_1466</name>
</gene>
<evidence type="ECO:0000313" key="4">
    <source>
        <dbReference type="EMBL" id="SHJ21205.1"/>
    </source>
</evidence>
<dbReference type="FunCoup" id="A0A1M6HGB6">
    <property type="interactions" value="114"/>
</dbReference>
<evidence type="ECO:0000256" key="1">
    <source>
        <dbReference type="ARBA" id="ARBA00023125"/>
    </source>
</evidence>
<dbReference type="GO" id="GO:0003700">
    <property type="term" value="F:DNA-binding transcription factor activity"/>
    <property type="evidence" value="ECO:0007669"/>
    <property type="project" value="TreeGrafter"/>
</dbReference>
<dbReference type="InterPro" id="IPR050109">
    <property type="entry name" value="HTH-type_TetR-like_transc_reg"/>
</dbReference>
<dbReference type="Gene3D" id="1.10.357.10">
    <property type="entry name" value="Tetracycline Repressor, domain 2"/>
    <property type="match status" value="1"/>
</dbReference>
<keyword evidence="5" id="KW-1185">Reference proteome</keyword>
<reference evidence="4 5" key="1">
    <citation type="submission" date="2016-11" db="EMBL/GenBank/DDBJ databases">
        <authorList>
            <person name="Jaros S."/>
            <person name="Januszkiewicz K."/>
            <person name="Wedrychowicz H."/>
        </authorList>
    </citation>
    <scope>NUCLEOTIDE SEQUENCE [LARGE SCALE GENOMIC DNA]</scope>
    <source>
        <strain evidence="4 5">DSM 18772</strain>
    </source>
</reference>
<dbReference type="PANTHER" id="PTHR30055:SF235">
    <property type="entry name" value="TRANSCRIPTIONAL REGULATORY PROTEIN"/>
    <property type="match status" value="1"/>
</dbReference>
<dbReference type="InterPro" id="IPR036271">
    <property type="entry name" value="Tet_transcr_reg_TetR-rel_C_sf"/>
</dbReference>
<proteinExistence type="predicted"/>
<dbReference type="Proteomes" id="UP000184510">
    <property type="component" value="Unassembled WGS sequence"/>
</dbReference>
<dbReference type="PROSITE" id="PS50977">
    <property type="entry name" value="HTH_TETR_2"/>
    <property type="match status" value="1"/>
</dbReference>
<evidence type="ECO:0000259" key="3">
    <source>
        <dbReference type="PROSITE" id="PS50977"/>
    </source>
</evidence>
<dbReference type="AlphaFoldDB" id="A0A1M6HGB6"/>
<evidence type="ECO:0000313" key="5">
    <source>
        <dbReference type="Proteomes" id="UP000184510"/>
    </source>
</evidence>
<dbReference type="InterPro" id="IPR001647">
    <property type="entry name" value="HTH_TetR"/>
</dbReference>
<dbReference type="EMBL" id="FQYR01000003">
    <property type="protein sequence ID" value="SHJ21205.1"/>
    <property type="molecule type" value="Genomic_DNA"/>
</dbReference>
<evidence type="ECO:0000256" key="2">
    <source>
        <dbReference type="PROSITE-ProRule" id="PRU00335"/>
    </source>
</evidence>
<dbReference type="SUPFAM" id="SSF46689">
    <property type="entry name" value="Homeodomain-like"/>
    <property type="match status" value="1"/>
</dbReference>
<organism evidence="4 5">
    <name type="scientific">Rubritalea squalenifaciens DSM 18772</name>
    <dbReference type="NCBI Taxonomy" id="1123071"/>
    <lineage>
        <taxon>Bacteria</taxon>
        <taxon>Pseudomonadati</taxon>
        <taxon>Verrucomicrobiota</taxon>
        <taxon>Verrucomicrobiia</taxon>
        <taxon>Verrucomicrobiales</taxon>
        <taxon>Rubritaleaceae</taxon>
        <taxon>Rubritalea</taxon>
    </lineage>
</organism>
<dbReference type="PROSITE" id="PS01081">
    <property type="entry name" value="HTH_TETR_1"/>
    <property type="match status" value="1"/>
</dbReference>
<sequence>MSTREQILDAAWKLFGERGFEDVSVRDVTNAAGVNLASVSYHFGSKTGLIQEVVKKTLNPANQHRLELLDKFAKEYGGIDKIPIRSIVDAFVRPVSFPEEHGSNQDIVARLAARYLIERDYNVPNPVIMLFGEVFKKFVVAMKYQLPNLSEDVILNRFLFCTGSTLHYHSFSGLASKIAGHNVVPEPEERYQQLLDFCVHGFGGGQ</sequence>
<dbReference type="Pfam" id="PF17939">
    <property type="entry name" value="TetR_C_30"/>
    <property type="match status" value="1"/>
</dbReference>
<name>A0A1M6HGB6_9BACT</name>
<dbReference type="SUPFAM" id="SSF48498">
    <property type="entry name" value="Tetracyclin repressor-like, C-terminal domain"/>
    <property type="match status" value="1"/>
</dbReference>